<gene>
    <name evidence="1" type="ORF">FALBO_5665</name>
</gene>
<name>A0A8H4LFN3_9HYPO</name>
<evidence type="ECO:0000313" key="1">
    <source>
        <dbReference type="EMBL" id="KAF4467465.1"/>
    </source>
</evidence>
<dbReference type="AlphaFoldDB" id="A0A8H4LFN3"/>
<evidence type="ECO:0000313" key="2">
    <source>
        <dbReference type="Proteomes" id="UP000554235"/>
    </source>
</evidence>
<proteinExistence type="predicted"/>
<organism evidence="1 2">
    <name type="scientific">Fusarium albosuccineum</name>
    <dbReference type="NCBI Taxonomy" id="1237068"/>
    <lineage>
        <taxon>Eukaryota</taxon>
        <taxon>Fungi</taxon>
        <taxon>Dikarya</taxon>
        <taxon>Ascomycota</taxon>
        <taxon>Pezizomycotina</taxon>
        <taxon>Sordariomycetes</taxon>
        <taxon>Hypocreomycetidae</taxon>
        <taxon>Hypocreales</taxon>
        <taxon>Nectriaceae</taxon>
        <taxon>Fusarium</taxon>
        <taxon>Fusarium decemcellulare species complex</taxon>
    </lineage>
</organism>
<protein>
    <submittedName>
        <fullName evidence="1">Uncharacterized protein</fullName>
    </submittedName>
</protein>
<dbReference type="Proteomes" id="UP000554235">
    <property type="component" value="Unassembled WGS sequence"/>
</dbReference>
<reference evidence="1 2" key="1">
    <citation type="submission" date="2020-01" db="EMBL/GenBank/DDBJ databases">
        <title>Identification and distribution of gene clusters putatively required for synthesis of sphingolipid metabolism inhibitors in phylogenetically diverse species of the filamentous fungus Fusarium.</title>
        <authorList>
            <person name="Kim H.-S."/>
            <person name="Busman M."/>
            <person name="Brown D.W."/>
            <person name="Divon H."/>
            <person name="Uhlig S."/>
            <person name="Proctor R.H."/>
        </authorList>
    </citation>
    <scope>NUCLEOTIDE SEQUENCE [LARGE SCALE GENOMIC DNA]</scope>
    <source>
        <strain evidence="1 2">NRRL 20459</strain>
    </source>
</reference>
<keyword evidence="2" id="KW-1185">Reference proteome</keyword>
<accession>A0A8H4LFN3</accession>
<dbReference type="EMBL" id="JAADYS010000742">
    <property type="protein sequence ID" value="KAF4467465.1"/>
    <property type="molecule type" value="Genomic_DNA"/>
</dbReference>
<sequence length="110" mass="11858">MTAPGLCRLNSLQRQDGDELILPQADGICHHDMIRRTRAEEACSGHALSSRQLVKPYAAQKSRIQDVLANFYAKGPPTGQYQGILKPKKAFRAGGLAPGESAMGMGPHTT</sequence>
<comment type="caution">
    <text evidence="1">The sequence shown here is derived from an EMBL/GenBank/DDBJ whole genome shotgun (WGS) entry which is preliminary data.</text>
</comment>